<keyword evidence="6 14" id="KW-0378">Hydrolase</keyword>
<dbReference type="GO" id="GO:0006886">
    <property type="term" value="P:intracellular protein transport"/>
    <property type="evidence" value="ECO:0007669"/>
    <property type="project" value="UniProtKB-UniRule"/>
</dbReference>
<dbReference type="PROSITE" id="PS51720">
    <property type="entry name" value="G_AIG1"/>
    <property type="match status" value="1"/>
</dbReference>
<dbReference type="PIRSF" id="PIRSF038134">
    <property type="entry name" value="Toc34"/>
    <property type="match status" value="1"/>
</dbReference>
<dbReference type="Gramene" id="Aco001023.1.mrna1">
    <property type="protein sequence ID" value="Aco001023.1.mrna1"/>
    <property type="gene ID" value="Aco001023.1.path1"/>
</dbReference>
<evidence type="ECO:0000256" key="8">
    <source>
        <dbReference type="ARBA" id="ARBA00022927"/>
    </source>
</evidence>
<dbReference type="RefSeq" id="XP_020083548.1">
    <property type="nucleotide sequence ID" value="XM_020227959.1"/>
</dbReference>
<gene>
    <name evidence="21" type="primary">LOC109706936</name>
    <name evidence="18" type="ORF">ACMD2_05855</name>
</gene>
<dbReference type="STRING" id="4615.A0A199UNA2"/>
<evidence type="ECO:0000256" key="9">
    <source>
        <dbReference type="ARBA" id="ARBA00022989"/>
    </source>
</evidence>
<evidence type="ECO:0000259" key="17">
    <source>
        <dbReference type="PROSITE" id="PS51720"/>
    </source>
</evidence>
<dbReference type="GO" id="GO:0005525">
    <property type="term" value="F:GTP binding"/>
    <property type="evidence" value="ECO:0007669"/>
    <property type="project" value="UniProtKB-UniRule"/>
</dbReference>
<evidence type="ECO:0000313" key="18">
    <source>
        <dbReference type="EMBL" id="OAY66126.1"/>
    </source>
</evidence>
<dbReference type="InterPro" id="IPR027417">
    <property type="entry name" value="P-loop_NTPase"/>
</dbReference>
<evidence type="ECO:0000256" key="7">
    <source>
        <dbReference type="ARBA" id="ARBA00022805"/>
    </source>
</evidence>
<feature type="binding site" evidence="15">
    <location>
        <begin position="47"/>
        <end position="52"/>
    </location>
    <ligand>
        <name>GTP</name>
        <dbReference type="ChEBI" id="CHEBI:37565"/>
    </ligand>
</feature>
<keyword evidence="20" id="KW-1185">Reference proteome</keyword>
<dbReference type="AlphaFoldDB" id="A0A199UNA2"/>
<keyword evidence="4 14" id="KW-0812">Transmembrane</keyword>
<evidence type="ECO:0000313" key="21">
    <source>
        <dbReference type="RefSeq" id="XP_020083548.1"/>
    </source>
</evidence>
<name>A0A199UNA2_ANACO</name>
<evidence type="ECO:0000256" key="1">
    <source>
        <dbReference type="ARBA" id="ARBA00022448"/>
    </source>
</evidence>
<dbReference type="NCBIfam" id="TIGR00991">
    <property type="entry name" value="3a0901s02IAP34"/>
    <property type="match status" value="1"/>
</dbReference>
<dbReference type="EC" id="3.6.5.-" evidence="14"/>
<evidence type="ECO:0000256" key="4">
    <source>
        <dbReference type="ARBA" id="ARBA00022692"/>
    </source>
</evidence>
<dbReference type="InterPro" id="IPR005688">
    <property type="entry name" value="Toc34"/>
</dbReference>
<evidence type="ECO:0000256" key="2">
    <source>
        <dbReference type="ARBA" id="ARBA00022528"/>
    </source>
</evidence>
<feature type="binding site" evidence="15">
    <location>
        <begin position="66"/>
        <end position="71"/>
    </location>
    <ligand>
        <name>GTP</name>
        <dbReference type="ChEBI" id="CHEBI:37565"/>
    </ligand>
</feature>
<dbReference type="OrthoDB" id="8954335at2759"/>
<keyword evidence="7 14" id="KW-1002">Plastid outer membrane</keyword>
<accession>A0A199UNA2</accession>
<evidence type="ECO:0000256" key="12">
    <source>
        <dbReference type="ARBA" id="ARBA00024013"/>
    </source>
</evidence>
<keyword evidence="1 14" id="KW-0813">Transport</keyword>
<feature type="binding site" evidence="16">
    <location>
        <position position="51"/>
    </location>
    <ligand>
        <name>Mg(2+)</name>
        <dbReference type="ChEBI" id="CHEBI:18420"/>
    </ligand>
</feature>
<feature type="binding site" evidence="15">
    <location>
        <begin position="209"/>
        <end position="210"/>
    </location>
    <ligand>
        <name>GTP</name>
        <dbReference type="ChEBI" id="CHEBI:37565"/>
    </ligand>
</feature>
<evidence type="ECO:0000313" key="19">
    <source>
        <dbReference type="Proteomes" id="UP000092600"/>
    </source>
</evidence>
<dbReference type="GeneID" id="109706936"/>
<reference evidence="18 19" key="1">
    <citation type="journal article" date="2016" name="DNA Res.">
        <title>The draft genome of MD-2 pineapple using hybrid error correction of long reads.</title>
        <authorList>
            <person name="Redwan R.M."/>
            <person name="Saidin A."/>
            <person name="Kumar S.V."/>
        </authorList>
    </citation>
    <scope>NUCLEOTIDE SEQUENCE [LARGE SCALE GENOMIC DNA]</scope>
    <source>
        <strain evidence="19">cv. MD2</strain>
        <tissue evidence="18">Leaf</tissue>
    </source>
</reference>
<keyword evidence="5 14" id="KW-0547">Nucleotide-binding</keyword>
<keyword evidence="9" id="KW-1133">Transmembrane helix</keyword>
<dbReference type="GO" id="GO:0009707">
    <property type="term" value="C:chloroplast outer membrane"/>
    <property type="evidence" value="ECO:0007669"/>
    <property type="project" value="UniProtKB-SubCell"/>
</dbReference>
<proteinExistence type="inferred from homology"/>
<evidence type="ECO:0000313" key="20">
    <source>
        <dbReference type="Proteomes" id="UP000515123"/>
    </source>
</evidence>
<dbReference type="Proteomes" id="UP000515123">
    <property type="component" value="Linkage group 2"/>
</dbReference>
<keyword evidence="11 14" id="KW-0472">Membrane</keyword>
<evidence type="ECO:0000256" key="16">
    <source>
        <dbReference type="PIRSR" id="PIRSR038134-2"/>
    </source>
</evidence>
<dbReference type="GO" id="GO:0046872">
    <property type="term" value="F:metal ion binding"/>
    <property type="evidence" value="ECO:0007669"/>
    <property type="project" value="UniProtKB-KW"/>
</dbReference>
<dbReference type="PANTHER" id="PTHR10903">
    <property type="entry name" value="GTPASE, IMAP FAMILY MEMBER-RELATED"/>
    <property type="match status" value="1"/>
</dbReference>
<keyword evidence="10 14" id="KW-0342">GTP-binding</keyword>
<dbReference type="InterPro" id="IPR006703">
    <property type="entry name" value="G_AIG1"/>
</dbReference>
<feature type="binding site" evidence="15">
    <location>
        <position position="161"/>
    </location>
    <ligand>
        <name>GTP</name>
        <dbReference type="ChEBI" id="CHEBI:37565"/>
    </ligand>
</feature>
<dbReference type="PANTHER" id="PTHR10903:SF149">
    <property type="entry name" value="TRANSLOCASE OF CHLOROPLAST 33, CHLOROPLASTIC"/>
    <property type="match status" value="1"/>
</dbReference>
<protein>
    <recommendedName>
        <fullName evidence="14">Translocase of chloroplast</fullName>
        <ecNumber evidence="14">3.6.5.-</ecNumber>
    </recommendedName>
</protein>
<evidence type="ECO:0000256" key="10">
    <source>
        <dbReference type="ARBA" id="ARBA00023134"/>
    </source>
</evidence>
<sequence length="312" mass="34956">MATQAVREWLGIQQFPVATQNKLHEYLGKLKQENVNTLTILVMGKGGVGKSSTVNSIIGERVAAVSAFQSEVLRPVICSRSRAEFTLNIIDTPGIVEGGYVNEQALEVIKRSLLDKTIDILLYVDRLDAYRVDTLDRQVIKAITDTFGKGIWQRGLIVLTHAQLSPPDGLSYEDFFAKRSEALLKYIRLGARIKKQEFQENSIPVVLVENSGRCKTDDNGEKVLPNGIAWLPNLVKTITDVIMNGGKSILVDQKLIDGPNPNDRGKFFIPLILAFQYFFVVKRIQGAIKRDIAKESKPLWELRDMGLANRQF</sequence>
<dbReference type="EMBL" id="LSRQ01006443">
    <property type="protein sequence ID" value="OAY66126.1"/>
    <property type="molecule type" value="Genomic_DNA"/>
</dbReference>
<reference evidence="21" key="2">
    <citation type="submission" date="2025-04" db="UniProtKB">
        <authorList>
            <consortium name="RefSeq"/>
        </authorList>
    </citation>
    <scope>IDENTIFICATION</scope>
    <source>
        <tissue evidence="21">Leaf</tissue>
    </source>
</reference>
<dbReference type="GO" id="GO:0042802">
    <property type="term" value="F:identical protein binding"/>
    <property type="evidence" value="ECO:0007669"/>
    <property type="project" value="UniProtKB-ARBA"/>
</dbReference>
<feature type="binding site" evidence="16">
    <location>
        <position position="69"/>
    </location>
    <ligand>
        <name>Mg(2+)</name>
        <dbReference type="ChEBI" id="CHEBI:18420"/>
    </ligand>
</feature>
<dbReference type="CDD" id="cd01853">
    <property type="entry name" value="Toc34_like"/>
    <property type="match status" value="1"/>
</dbReference>
<dbReference type="FunFam" id="3.40.50.300:FF:001070">
    <property type="entry name" value="Translocase of chloroplast"/>
    <property type="match status" value="1"/>
</dbReference>
<evidence type="ECO:0000256" key="11">
    <source>
        <dbReference type="ARBA" id="ARBA00023136"/>
    </source>
</evidence>
<evidence type="ECO:0000256" key="3">
    <source>
        <dbReference type="ARBA" id="ARBA00022640"/>
    </source>
</evidence>
<dbReference type="Proteomes" id="UP000092600">
    <property type="component" value="Unassembled WGS sequence"/>
</dbReference>
<dbReference type="Gene3D" id="3.40.50.300">
    <property type="entry name" value="P-loop containing nucleotide triphosphate hydrolases"/>
    <property type="match status" value="1"/>
</dbReference>
<dbReference type="InterPro" id="IPR045058">
    <property type="entry name" value="GIMA/IAN/Toc"/>
</dbReference>
<evidence type="ECO:0000256" key="13">
    <source>
        <dbReference type="ARBA" id="ARBA00060807"/>
    </source>
</evidence>
<keyword evidence="3 14" id="KW-0934">Plastid</keyword>
<feature type="domain" description="AIG1-type G" evidence="17">
    <location>
        <begin position="35"/>
        <end position="259"/>
    </location>
</feature>
<evidence type="ECO:0000256" key="15">
    <source>
        <dbReference type="PIRSR" id="PIRSR038134-1"/>
    </source>
</evidence>
<comment type="subunit">
    <text evidence="14">Homodimer.</text>
</comment>
<evidence type="ECO:0000256" key="14">
    <source>
        <dbReference type="PIRNR" id="PIRNR038134"/>
    </source>
</evidence>
<comment type="function">
    <text evidence="14">GTPase involved in protein precursor import into chloroplasts. Seems to recognize chloroplast-destined precursor proteins and regulate their presentation to the translocation channel through GTP hydrolysis.</text>
</comment>
<comment type="subcellular location">
    <subcellularLocation>
        <location evidence="12 14">Plastid</location>
        <location evidence="12 14">Chloroplast outer membrane</location>
    </subcellularLocation>
</comment>
<comment type="similarity">
    <text evidence="13 14">Belongs to the TRAFAC class TrmE-Era-EngA-EngB-Septin-like GTPase superfamily. AIG1/Toc34/Toc159-like paraseptin GTPase family. TOC34 subfamily.</text>
</comment>
<dbReference type="GO" id="GO:0016787">
    <property type="term" value="F:hydrolase activity"/>
    <property type="evidence" value="ECO:0007669"/>
    <property type="project" value="UniProtKB-KW"/>
</dbReference>
<dbReference type="GO" id="GO:0015450">
    <property type="term" value="F:protein-transporting ATPase activity"/>
    <property type="evidence" value="ECO:0007669"/>
    <property type="project" value="InterPro"/>
</dbReference>
<keyword evidence="2 14" id="KW-0150">Chloroplast</keyword>
<dbReference type="SUPFAM" id="SSF52540">
    <property type="entry name" value="P-loop containing nucleoside triphosphate hydrolases"/>
    <property type="match status" value="1"/>
</dbReference>
<organism evidence="18 19">
    <name type="scientific">Ananas comosus</name>
    <name type="common">Pineapple</name>
    <name type="synonym">Ananas ananas</name>
    <dbReference type="NCBI Taxonomy" id="4615"/>
    <lineage>
        <taxon>Eukaryota</taxon>
        <taxon>Viridiplantae</taxon>
        <taxon>Streptophyta</taxon>
        <taxon>Embryophyta</taxon>
        <taxon>Tracheophyta</taxon>
        <taxon>Spermatophyta</taxon>
        <taxon>Magnoliopsida</taxon>
        <taxon>Liliopsida</taxon>
        <taxon>Poales</taxon>
        <taxon>Bromeliaceae</taxon>
        <taxon>Bromelioideae</taxon>
        <taxon>Ananas</taxon>
    </lineage>
</organism>
<evidence type="ECO:0000256" key="5">
    <source>
        <dbReference type="ARBA" id="ARBA00022741"/>
    </source>
</evidence>
<evidence type="ECO:0000256" key="6">
    <source>
        <dbReference type="ARBA" id="ARBA00022801"/>
    </source>
</evidence>
<keyword evidence="16" id="KW-0479">Metal-binding</keyword>
<keyword evidence="16" id="KW-0460">Magnesium</keyword>
<dbReference type="Pfam" id="PF04548">
    <property type="entry name" value="AIG1"/>
    <property type="match status" value="1"/>
</dbReference>
<keyword evidence="8 14" id="KW-0653">Protein transport</keyword>